<dbReference type="OrthoDB" id="626167at2759"/>
<evidence type="ECO:0008006" key="4">
    <source>
        <dbReference type="Google" id="ProtNLM"/>
    </source>
</evidence>
<evidence type="ECO:0000256" key="1">
    <source>
        <dbReference type="SAM" id="MobiDB-lite"/>
    </source>
</evidence>
<dbReference type="Proteomes" id="UP000673691">
    <property type="component" value="Unassembled WGS sequence"/>
</dbReference>
<comment type="caution">
    <text evidence="2">The sequence shown here is derived from an EMBL/GenBank/DDBJ whole genome shotgun (WGS) entry which is preliminary data.</text>
</comment>
<feature type="region of interest" description="Disordered" evidence="1">
    <location>
        <begin position="1"/>
        <end position="23"/>
    </location>
</feature>
<dbReference type="EMBL" id="JAEFCI010007689">
    <property type="protein sequence ID" value="KAG5458933.1"/>
    <property type="molecule type" value="Genomic_DNA"/>
</dbReference>
<sequence length="108" mass="11427">MDRNPPASHAPAEARNGSSLSQLEAEGFADQALDHYRGCLAITQAGSSPDDTRMIQQANFRMGKAYQQLGKIDEAVECFAAFADSSAALGDAENQGIAEAALAECYET</sequence>
<evidence type="ECO:0000313" key="2">
    <source>
        <dbReference type="EMBL" id="KAG5458933.1"/>
    </source>
</evidence>
<protein>
    <recommendedName>
        <fullName evidence="4">Tetratricopeptide repeat protein</fullName>
    </recommendedName>
</protein>
<organism evidence="2 3">
    <name type="scientific">Olpidium bornovanus</name>
    <dbReference type="NCBI Taxonomy" id="278681"/>
    <lineage>
        <taxon>Eukaryota</taxon>
        <taxon>Fungi</taxon>
        <taxon>Fungi incertae sedis</taxon>
        <taxon>Olpidiomycota</taxon>
        <taxon>Olpidiomycotina</taxon>
        <taxon>Olpidiomycetes</taxon>
        <taxon>Olpidiales</taxon>
        <taxon>Olpidiaceae</taxon>
        <taxon>Olpidium</taxon>
    </lineage>
</organism>
<proteinExistence type="predicted"/>
<dbReference type="AlphaFoldDB" id="A0A8H8DHX4"/>
<gene>
    <name evidence="2" type="ORF">BJ554DRAFT_756</name>
</gene>
<dbReference type="InterPro" id="IPR011990">
    <property type="entry name" value="TPR-like_helical_dom_sf"/>
</dbReference>
<name>A0A8H8DHX4_9FUNG</name>
<evidence type="ECO:0000313" key="3">
    <source>
        <dbReference type="Proteomes" id="UP000673691"/>
    </source>
</evidence>
<keyword evidence="3" id="KW-1185">Reference proteome</keyword>
<reference evidence="2 3" key="1">
    <citation type="journal article" name="Sci. Rep.">
        <title>Genome-scale phylogenetic analyses confirm Olpidium as the closest living zoosporic fungus to the non-flagellated, terrestrial fungi.</title>
        <authorList>
            <person name="Chang Y."/>
            <person name="Rochon D."/>
            <person name="Sekimoto S."/>
            <person name="Wang Y."/>
            <person name="Chovatia M."/>
            <person name="Sandor L."/>
            <person name="Salamov A."/>
            <person name="Grigoriev I.V."/>
            <person name="Stajich J.E."/>
            <person name="Spatafora J.W."/>
        </authorList>
    </citation>
    <scope>NUCLEOTIDE SEQUENCE [LARGE SCALE GENOMIC DNA]</scope>
    <source>
        <strain evidence="2">S191</strain>
    </source>
</reference>
<dbReference type="SUPFAM" id="SSF48452">
    <property type="entry name" value="TPR-like"/>
    <property type="match status" value="1"/>
</dbReference>
<accession>A0A8H8DHX4</accession>
<dbReference type="Gene3D" id="1.25.40.10">
    <property type="entry name" value="Tetratricopeptide repeat domain"/>
    <property type="match status" value="1"/>
</dbReference>